<evidence type="ECO:0000259" key="2">
    <source>
        <dbReference type="Pfam" id="PF07675"/>
    </source>
</evidence>
<evidence type="ECO:0000259" key="3">
    <source>
        <dbReference type="Pfam" id="PF07705"/>
    </source>
</evidence>
<proteinExistence type="predicted"/>
<name>A0AAW5UR10_9BACT</name>
<dbReference type="Gene3D" id="2.60.120.200">
    <property type="match status" value="3"/>
</dbReference>
<dbReference type="Pfam" id="PF07705">
    <property type="entry name" value="CARDB"/>
    <property type="match status" value="1"/>
</dbReference>
<dbReference type="InterPro" id="IPR026444">
    <property type="entry name" value="Secre_tail"/>
</dbReference>
<feature type="domain" description="Cleaved adhesin" evidence="2">
    <location>
        <begin position="305"/>
        <end position="433"/>
    </location>
</feature>
<feature type="domain" description="CARDB" evidence="3">
    <location>
        <begin position="191"/>
        <end position="256"/>
    </location>
</feature>
<comment type="caution">
    <text evidence="4">The sequence shown here is derived from an EMBL/GenBank/DDBJ whole genome shotgun (WGS) entry which is preliminary data.</text>
</comment>
<dbReference type="RefSeq" id="WP_264902850.1">
    <property type="nucleotide sequence ID" value="NZ_JAPDVH010000003.1"/>
</dbReference>
<accession>A0AAW5UR10</accession>
<dbReference type="Proteomes" id="UP001209168">
    <property type="component" value="Unassembled WGS sequence"/>
</dbReference>
<evidence type="ECO:0000256" key="1">
    <source>
        <dbReference type="SAM" id="SignalP"/>
    </source>
</evidence>
<dbReference type="Pfam" id="PF07675">
    <property type="entry name" value="Cleaved_Adhesin"/>
    <property type="match status" value="2"/>
</dbReference>
<dbReference type="InterPro" id="IPR011628">
    <property type="entry name" value="Cleaved_adhesin"/>
</dbReference>
<evidence type="ECO:0000313" key="4">
    <source>
        <dbReference type="EMBL" id="MCW4157198.1"/>
    </source>
</evidence>
<keyword evidence="1" id="KW-0732">Signal</keyword>
<dbReference type="InterPro" id="IPR013783">
    <property type="entry name" value="Ig-like_fold"/>
</dbReference>
<dbReference type="NCBIfam" id="TIGR04183">
    <property type="entry name" value="Por_Secre_tail"/>
    <property type="match status" value="1"/>
</dbReference>
<reference evidence="4" key="1">
    <citation type="submission" date="2022-11" db="EMBL/GenBank/DDBJ databases">
        <title>Genomic repertoires linked with pathogenic potency of arthritogenic Prevotella copri isolated from the gut of rheumatoid arthritis patients.</title>
        <authorList>
            <person name="Nii T."/>
            <person name="Maeda Y."/>
            <person name="Motooka D."/>
            <person name="Naito M."/>
            <person name="Matsumoto Y."/>
            <person name="Ogawa T."/>
            <person name="Oguro-Igashira E."/>
            <person name="Kishikawa T."/>
            <person name="Yamashita M."/>
            <person name="Koizumi S."/>
            <person name="Kurakawa T."/>
            <person name="Okumura R."/>
            <person name="Kayama H."/>
            <person name="Murakami M."/>
            <person name="Sakaguchi T."/>
            <person name="Das B."/>
            <person name="Nakamura S."/>
            <person name="Okada Y."/>
            <person name="Kumanogoh A."/>
            <person name="Takeda K."/>
        </authorList>
    </citation>
    <scope>NUCLEOTIDE SEQUENCE</scope>
    <source>
        <strain evidence="4">H012_8</strain>
    </source>
</reference>
<protein>
    <submittedName>
        <fullName evidence="4">Choice-of-anchor J domain-containing protein</fullName>
    </submittedName>
</protein>
<evidence type="ECO:0000313" key="5">
    <source>
        <dbReference type="Proteomes" id="UP001209168"/>
    </source>
</evidence>
<dbReference type="Gene3D" id="2.60.40.10">
    <property type="entry name" value="Immunoglobulins"/>
    <property type="match status" value="1"/>
</dbReference>
<organism evidence="4 5">
    <name type="scientific">Segatella copri</name>
    <dbReference type="NCBI Taxonomy" id="165179"/>
    <lineage>
        <taxon>Bacteria</taxon>
        <taxon>Pseudomonadati</taxon>
        <taxon>Bacteroidota</taxon>
        <taxon>Bacteroidia</taxon>
        <taxon>Bacteroidales</taxon>
        <taxon>Prevotellaceae</taxon>
        <taxon>Segatella</taxon>
    </lineage>
</organism>
<feature type="chain" id="PRO_5043464925" evidence="1">
    <location>
        <begin position="20"/>
        <end position="795"/>
    </location>
</feature>
<dbReference type="InterPro" id="IPR011635">
    <property type="entry name" value="CARDB"/>
</dbReference>
<sequence length="795" mass="88108">MKRVLLTFMAAAAIVAATAQDIYKTDFSTEDEFQKWTVIDANEDNTTWKFDAEGSQSHVYYPYSATNQADDWLVSPAITPKKTGNLLVKYTTYGTSYGERIEVRTGSKPTVSDLKKLQNLNDAVKGQATTESFIYSAKEGEPFYVGFRCFSPADQWKFYMCNFSVTEIDKAIDLQATDLLTPQTGDSLTDAETVTIRVANIGFDASQNFKVAYQIDDREPVVEDVNATLEAGESMEYTFNTKADFSEPRHNYNVKVYSIDADDYNMANDTCQVAVRHNGALTPPCTWGFEPKEDNVQFKYYNLNEDDGNWTLYSDFWMNMARTGVTCLAYNYNKENNANDWAVLDPVKVEAGYYVLRYWYSGSDGHTEKLGVYYGNGNAPADMTNKIDEQTIQQGAYQEAFKVIKFDKPQTIYLGFYAFSDKDENWLTIDDVQFYKASSDASDLGISSISKPFDYARTPNDKDVEFEVQNVGIKDAEGKAIISVDGEVKKEIALDMKAQKITTFTAEDVIAGLPQGKHKLKIEIQSADDSSTDNNVIEKEFVSLVTPAILYDFEDAKIPEDFSFYVGDKGTVNPNAGKEFNEQGWGIFNIGKHEILGEHLLAGTSWIDGATPDRWIILPQVKVTDENTYFAWDANSFNAYGNLDSYNVKVSDGSTNPADYGYTSEAKISNENTTPKTRGISLGKYNGKNIAVAFNIVSKKGEALCLDNLGFYGGVEKVATGIKDITSDAHEVIAFDSNSFAAAGAASISIVDVSGRTVMNVNGNEASISSLQSGVYAAVVNYGNGKTRTVKFVKK</sequence>
<gene>
    <name evidence="4" type="ORF">ONT23_17090</name>
</gene>
<feature type="signal peptide" evidence="1">
    <location>
        <begin position="1"/>
        <end position="19"/>
    </location>
</feature>
<feature type="domain" description="Cleaved adhesin" evidence="2">
    <location>
        <begin position="32"/>
        <end position="91"/>
    </location>
</feature>
<dbReference type="EMBL" id="JAPDVH010000003">
    <property type="protein sequence ID" value="MCW4157198.1"/>
    <property type="molecule type" value="Genomic_DNA"/>
</dbReference>
<dbReference type="NCBIfam" id="NF038128">
    <property type="entry name" value="choice_anch_J"/>
    <property type="match status" value="3"/>
</dbReference>
<dbReference type="AlphaFoldDB" id="A0AAW5UR10"/>